<dbReference type="OrthoDB" id="8969999at2"/>
<comment type="caution">
    <text evidence="8">The sequence shown here is derived from an EMBL/GenBank/DDBJ whole genome shotgun (WGS) entry which is preliminary data.</text>
</comment>
<dbReference type="GO" id="GO:0015109">
    <property type="term" value="F:chromate transmembrane transporter activity"/>
    <property type="evidence" value="ECO:0007669"/>
    <property type="project" value="InterPro"/>
</dbReference>
<keyword evidence="5 7" id="KW-1133">Transmembrane helix</keyword>
<feature type="transmembrane region" description="Helical" evidence="7">
    <location>
        <begin position="331"/>
        <end position="354"/>
    </location>
</feature>
<feature type="transmembrane region" description="Helical" evidence="7">
    <location>
        <begin position="273"/>
        <end position="293"/>
    </location>
</feature>
<protein>
    <submittedName>
        <fullName evidence="8">Chromate ion family chromate transporter</fullName>
    </submittedName>
</protein>
<feature type="transmembrane region" description="Helical" evidence="7">
    <location>
        <begin position="204"/>
        <end position="222"/>
    </location>
</feature>
<accession>A0A2V1H2U3</accession>
<dbReference type="Proteomes" id="UP000244906">
    <property type="component" value="Unassembled WGS sequence"/>
</dbReference>
<feature type="transmembrane region" description="Helical" evidence="7">
    <location>
        <begin position="300"/>
        <end position="325"/>
    </location>
</feature>
<evidence type="ECO:0000256" key="5">
    <source>
        <dbReference type="ARBA" id="ARBA00022989"/>
    </source>
</evidence>
<evidence type="ECO:0000256" key="3">
    <source>
        <dbReference type="ARBA" id="ARBA00022475"/>
    </source>
</evidence>
<evidence type="ECO:0000256" key="2">
    <source>
        <dbReference type="ARBA" id="ARBA00005262"/>
    </source>
</evidence>
<dbReference type="AlphaFoldDB" id="A0A2V1H2U3"/>
<feature type="transmembrane region" description="Helical" evidence="7">
    <location>
        <begin position="15"/>
        <end position="40"/>
    </location>
</feature>
<comment type="subcellular location">
    <subcellularLocation>
        <location evidence="1">Cell membrane</location>
        <topology evidence="1">Multi-pass membrane protein</topology>
    </subcellularLocation>
</comment>
<keyword evidence="9" id="KW-1185">Reference proteome</keyword>
<organism evidence="8 9">
    <name type="scientific">Pelagibaculum spongiae</name>
    <dbReference type="NCBI Taxonomy" id="2080658"/>
    <lineage>
        <taxon>Bacteria</taxon>
        <taxon>Pseudomonadati</taxon>
        <taxon>Pseudomonadota</taxon>
        <taxon>Gammaproteobacteria</taxon>
        <taxon>Oceanospirillales</taxon>
        <taxon>Pelagibaculum</taxon>
    </lineage>
</organism>
<evidence type="ECO:0000313" key="9">
    <source>
        <dbReference type="Proteomes" id="UP000244906"/>
    </source>
</evidence>
<dbReference type="RefSeq" id="WP_116685128.1">
    <property type="nucleotide sequence ID" value="NZ_CAWNYD010000001.1"/>
</dbReference>
<dbReference type="InterPro" id="IPR014047">
    <property type="entry name" value="Chr_Tranpt_l_chain"/>
</dbReference>
<dbReference type="Pfam" id="PF02417">
    <property type="entry name" value="Chromate_transp"/>
    <property type="match status" value="2"/>
</dbReference>
<keyword evidence="4 7" id="KW-0812">Transmembrane</keyword>
<keyword evidence="3" id="KW-1003">Cell membrane</keyword>
<evidence type="ECO:0000313" key="8">
    <source>
        <dbReference type="EMBL" id="PVZ71538.1"/>
    </source>
</evidence>
<dbReference type="EMBL" id="QDDL01000001">
    <property type="protein sequence ID" value="PVZ71538.1"/>
    <property type="molecule type" value="Genomic_DNA"/>
</dbReference>
<dbReference type="GO" id="GO:0005886">
    <property type="term" value="C:plasma membrane"/>
    <property type="evidence" value="ECO:0007669"/>
    <property type="project" value="UniProtKB-SubCell"/>
</dbReference>
<comment type="similarity">
    <text evidence="2">Belongs to the chromate ion transporter (CHR) (TC 2.A.51) family.</text>
</comment>
<evidence type="ECO:0000256" key="1">
    <source>
        <dbReference type="ARBA" id="ARBA00004651"/>
    </source>
</evidence>
<sequence>MTNHSASQPDQRHSVFSVFITFLKLGLSAFGGPVAHIGYFHKEFVKKQQWLSDSQFSQLLAICQFLPGPASSQLGFSIGLLRAGWLGALAAFIAFTLPSVLLLIGFALLLPAVTGDFANAAIHGLKLVACVVVIDALLGMSQKLCPDTPRKLMAIFSAAILIVSGNVWLQIGLVLAGAVLGARYCQQALTTGSEKIQINYSKKLASIFIIIFAGIFIALPLFADNNSLLAIADAFYRAGALVFGGGHVVLPLLEESVVGNQWLDQSQFLAGYGASQAIPGPMFAFSAYLGALIPGEHSNLFAAFIAVIFMFLPGFLLVSAILPFWKSFTTLKYAASAVAGVNAVVVGLLAAALYDPIFISGVQSPIDMATVLIGLVILSVLKRSALWVVVSCVLLSIGSSIL</sequence>
<name>A0A2V1H2U3_9GAMM</name>
<feature type="transmembrane region" description="Helical" evidence="7">
    <location>
        <begin position="234"/>
        <end position="253"/>
    </location>
</feature>
<evidence type="ECO:0000256" key="6">
    <source>
        <dbReference type="ARBA" id="ARBA00023136"/>
    </source>
</evidence>
<feature type="transmembrane region" description="Helical" evidence="7">
    <location>
        <begin position="366"/>
        <end position="397"/>
    </location>
</feature>
<dbReference type="PANTHER" id="PTHR33567">
    <property type="entry name" value="CHROMATE ION TRANSPORTER (EUROFUNG)"/>
    <property type="match status" value="1"/>
</dbReference>
<gene>
    <name evidence="8" type="ORF">DC094_00370</name>
</gene>
<feature type="transmembrane region" description="Helical" evidence="7">
    <location>
        <begin position="83"/>
        <end position="108"/>
    </location>
</feature>
<feature type="transmembrane region" description="Helical" evidence="7">
    <location>
        <begin position="120"/>
        <end position="140"/>
    </location>
</feature>
<evidence type="ECO:0000256" key="4">
    <source>
        <dbReference type="ARBA" id="ARBA00022692"/>
    </source>
</evidence>
<dbReference type="NCBIfam" id="TIGR00937">
    <property type="entry name" value="2A51"/>
    <property type="match status" value="1"/>
</dbReference>
<proteinExistence type="inferred from homology"/>
<dbReference type="InterPro" id="IPR003370">
    <property type="entry name" value="Chromate_transpt"/>
</dbReference>
<keyword evidence="6 7" id="KW-0472">Membrane</keyword>
<dbReference type="PIRSF" id="PIRSF004810">
    <property type="entry name" value="ChrA"/>
    <property type="match status" value="1"/>
</dbReference>
<reference evidence="8 9" key="1">
    <citation type="submission" date="2018-04" db="EMBL/GenBank/DDBJ databases">
        <title>Thalassorhabdus spongiae gen. nov., sp. nov., isolated from a marine sponge in South-West Iceland.</title>
        <authorList>
            <person name="Knobloch S."/>
            <person name="Daussin A."/>
            <person name="Johannsson R."/>
            <person name="Marteinsson V.T."/>
        </authorList>
    </citation>
    <scope>NUCLEOTIDE SEQUENCE [LARGE SCALE GENOMIC DNA]</scope>
    <source>
        <strain evidence="8 9">Hp12</strain>
    </source>
</reference>
<dbReference type="PANTHER" id="PTHR33567:SF3">
    <property type="entry name" value="CHROMATE ION TRANSPORTER (EUROFUNG)"/>
    <property type="match status" value="1"/>
</dbReference>
<evidence type="ECO:0000256" key="7">
    <source>
        <dbReference type="SAM" id="Phobius"/>
    </source>
</evidence>
<feature type="transmembrane region" description="Helical" evidence="7">
    <location>
        <begin position="152"/>
        <end position="184"/>
    </location>
</feature>